<comment type="similarity">
    <text evidence="2 11">Belongs to the zinc-containing alcohol dehydrogenase family.</text>
</comment>
<keyword evidence="4" id="KW-0597">Phosphoprotein</keyword>
<dbReference type="PANTHER" id="PTHR42683">
    <property type="entry name" value="ALDEHYDE REDUCTASE"/>
    <property type="match status" value="1"/>
</dbReference>
<dbReference type="PROSITE" id="PS00059">
    <property type="entry name" value="ADH_ZINC"/>
    <property type="match status" value="1"/>
</dbReference>
<comment type="cofactor">
    <cofactor evidence="1 11">
        <name>Zn(2+)</name>
        <dbReference type="ChEBI" id="CHEBI:29105"/>
    </cofactor>
</comment>
<evidence type="ECO:0000256" key="8">
    <source>
        <dbReference type="ARBA" id="ARBA00023002"/>
    </source>
</evidence>
<dbReference type="GO" id="GO:0008106">
    <property type="term" value="F:alcohol dehydrogenase (NADP+) activity"/>
    <property type="evidence" value="ECO:0007669"/>
    <property type="project" value="UniProtKB-EC"/>
</dbReference>
<evidence type="ECO:0000256" key="7">
    <source>
        <dbReference type="ARBA" id="ARBA00022857"/>
    </source>
</evidence>
<evidence type="ECO:0000256" key="11">
    <source>
        <dbReference type="RuleBase" id="RU361277"/>
    </source>
</evidence>
<evidence type="ECO:0000256" key="1">
    <source>
        <dbReference type="ARBA" id="ARBA00001947"/>
    </source>
</evidence>
<dbReference type="AlphaFoldDB" id="A0A6G1GBH1"/>
<feature type="domain" description="Enoyl reductase (ER)" evidence="12">
    <location>
        <begin position="16"/>
        <end position="343"/>
    </location>
</feature>
<dbReference type="InterPro" id="IPR020843">
    <property type="entry name" value="ER"/>
</dbReference>
<name>A0A6G1GBH1_9PEZI</name>
<dbReference type="EMBL" id="ML975152">
    <property type="protein sequence ID" value="KAF1815199.1"/>
    <property type="molecule type" value="Genomic_DNA"/>
</dbReference>
<evidence type="ECO:0000256" key="10">
    <source>
        <dbReference type="ARBA" id="ARBA00050997"/>
    </source>
</evidence>
<dbReference type="InterPro" id="IPR036291">
    <property type="entry name" value="NAD(P)-bd_dom_sf"/>
</dbReference>
<gene>
    <name evidence="13 15" type="ORF">P152DRAFT_512471</name>
</gene>
<evidence type="ECO:0000313" key="13">
    <source>
        <dbReference type="EMBL" id="KAF1815199.1"/>
    </source>
</evidence>
<dbReference type="SMART" id="SM00829">
    <property type="entry name" value="PKS_ER"/>
    <property type="match status" value="1"/>
</dbReference>
<dbReference type="InterPro" id="IPR013149">
    <property type="entry name" value="ADH-like_C"/>
</dbReference>
<dbReference type="GeneID" id="54423319"/>
<evidence type="ECO:0000313" key="14">
    <source>
        <dbReference type="Proteomes" id="UP000504638"/>
    </source>
</evidence>
<reference evidence="15" key="3">
    <citation type="submission" date="2025-04" db="UniProtKB">
        <authorList>
            <consortium name="RefSeq"/>
        </authorList>
    </citation>
    <scope>IDENTIFICATION</scope>
    <source>
        <strain evidence="15">CBS 781.70</strain>
    </source>
</reference>
<evidence type="ECO:0000313" key="15">
    <source>
        <dbReference type="RefSeq" id="XP_033536830.1"/>
    </source>
</evidence>
<dbReference type="Gene3D" id="3.90.180.10">
    <property type="entry name" value="Medium-chain alcohol dehydrogenases, catalytic domain"/>
    <property type="match status" value="1"/>
</dbReference>
<evidence type="ECO:0000256" key="3">
    <source>
        <dbReference type="ARBA" id="ARBA00011738"/>
    </source>
</evidence>
<keyword evidence="5 11" id="KW-0479">Metal-binding</keyword>
<keyword evidence="8" id="KW-0560">Oxidoreductase</keyword>
<dbReference type="InterPro" id="IPR013154">
    <property type="entry name" value="ADH-like_N"/>
</dbReference>
<organism evidence="13">
    <name type="scientific">Eremomyces bilateralis CBS 781.70</name>
    <dbReference type="NCBI Taxonomy" id="1392243"/>
    <lineage>
        <taxon>Eukaryota</taxon>
        <taxon>Fungi</taxon>
        <taxon>Dikarya</taxon>
        <taxon>Ascomycota</taxon>
        <taxon>Pezizomycotina</taxon>
        <taxon>Dothideomycetes</taxon>
        <taxon>Dothideomycetes incertae sedis</taxon>
        <taxon>Eremomycetales</taxon>
        <taxon>Eremomycetaceae</taxon>
        <taxon>Eremomyces</taxon>
    </lineage>
</organism>
<sequence length="365" mass="39285">MSDYKFEGWVGVDKSAADGKMVWKEFQPKAWEETDVDIKVTHCGVCGSDIHTLRSDRTQGPTDYPCVVGHEIVGRAVRVGSQVKHVAVGDRVGVGAQSDSCRNRKGPCEECSAGLENHCRNGTTDTYNSKHQNGDKSYGGYATYSRVPGHFVFKIPDGLRSADVAPMLCGGITTYAPLKRNGCGPGKAVGVVGVGGLGHFAILWAKALGASKIVGISRKKAKEQDSLALGADAYIATDDDPSWVRANFRTLDLIICTVSSNNMPLKKYLRLLRTGGKFVQVGAPEGNMPAIGAFDLLGAGIYLGGSSIGSPGEIREMLQLAADKNVKAWVEERKMADANQVVVDMEDGKARYRYALVNEDDRPRL</sequence>
<dbReference type="Proteomes" id="UP000504638">
    <property type="component" value="Unplaced"/>
</dbReference>
<dbReference type="SUPFAM" id="SSF51735">
    <property type="entry name" value="NAD(P)-binding Rossmann-fold domains"/>
    <property type="match status" value="1"/>
</dbReference>
<reference evidence="13 15" key="1">
    <citation type="submission" date="2020-01" db="EMBL/GenBank/DDBJ databases">
        <authorList>
            <consortium name="DOE Joint Genome Institute"/>
            <person name="Haridas S."/>
            <person name="Albert R."/>
            <person name="Binder M."/>
            <person name="Bloem J."/>
            <person name="Labutti K."/>
            <person name="Salamov A."/>
            <person name="Andreopoulos B."/>
            <person name="Baker S.E."/>
            <person name="Barry K."/>
            <person name="Bills G."/>
            <person name="Bluhm B.H."/>
            <person name="Cannon C."/>
            <person name="Castanera R."/>
            <person name="Culley D.E."/>
            <person name="Daum C."/>
            <person name="Ezra D."/>
            <person name="Gonzalez J.B."/>
            <person name="Henrissat B."/>
            <person name="Kuo A."/>
            <person name="Liang C."/>
            <person name="Lipzen A."/>
            <person name="Lutzoni F."/>
            <person name="Magnuson J."/>
            <person name="Mondo S."/>
            <person name="Nolan M."/>
            <person name="Ohm R."/>
            <person name="Pangilinan J."/>
            <person name="Park H.-J."/>
            <person name="Ramirez L."/>
            <person name="Alfaro M."/>
            <person name="Sun H."/>
            <person name="Tritt A."/>
            <person name="Yoshinaga Y."/>
            <person name="Zwiers L.-H."/>
            <person name="Turgeon B.G."/>
            <person name="Goodwin S.B."/>
            <person name="Spatafora J.W."/>
            <person name="Crous P.W."/>
            <person name="Grigoriev I.V."/>
        </authorList>
    </citation>
    <scope>NUCLEOTIDE SEQUENCE</scope>
    <source>
        <strain evidence="13 15">CBS 781.70</strain>
    </source>
</reference>
<keyword evidence="7" id="KW-0521">NADP</keyword>
<evidence type="ECO:0000256" key="2">
    <source>
        <dbReference type="ARBA" id="ARBA00008072"/>
    </source>
</evidence>
<dbReference type="EC" id="1.1.1.2" evidence="9"/>
<evidence type="ECO:0000256" key="9">
    <source>
        <dbReference type="ARBA" id="ARBA00024074"/>
    </source>
</evidence>
<protein>
    <recommendedName>
        <fullName evidence="9">alcohol dehydrogenase (NADP(+))</fullName>
        <ecNumber evidence="9">1.1.1.2</ecNumber>
    </recommendedName>
</protein>
<comment type="subunit">
    <text evidence="3">Homodimer.</text>
</comment>
<dbReference type="Pfam" id="PF00107">
    <property type="entry name" value="ADH_zinc_N"/>
    <property type="match status" value="1"/>
</dbReference>
<dbReference type="GO" id="GO:0006066">
    <property type="term" value="P:alcohol metabolic process"/>
    <property type="evidence" value="ECO:0007669"/>
    <property type="project" value="UniProtKB-ARBA"/>
</dbReference>
<dbReference type="InterPro" id="IPR002328">
    <property type="entry name" value="ADH_Zn_CS"/>
</dbReference>
<dbReference type="InterPro" id="IPR011032">
    <property type="entry name" value="GroES-like_sf"/>
</dbReference>
<keyword evidence="14" id="KW-1185">Reference proteome</keyword>
<dbReference type="GO" id="GO:0008270">
    <property type="term" value="F:zinc ion binding"/>
    <property type="evidence" value="ECO:0007669"/>
    <property type="project" value="InterPro"/>
</dbReference>
<dbReference type="CDD" id="cd05283">
    <property type="entry name" value="CAD1"/>
    <property type="match status" value="1"/>
</dbReference>
<dbReference type="SUPFAM" id="SSF50129">
    <property type="entry name" value="GroES-like"/>
    <property type="match status" value="1"/>
</dbReference>
<accession>A0A6G1GBH1</accession>
<dbReference type="Pfam" id="PF08240">
    <property type="entry name" value="ADH_N"/>
    <property type="match status" value="1"/>
</dbReference>
<dbReference type="OrthoDB" id="1879366at2759"/>
<evidence type="ECO:0000256" key="5">
    <source>
        <dbReference type="ARBA" id="ARBA00022723"/>
    </source>
</evidence>
<evidence type="ECO:0000256" key="6">
    <source>
        <dbReference type="ARBA" id="ARBA00022833"/>
    </source>
</evidence>
<dbReference type="InterPro" id="IPR047109">
    <property type="entry name" value="CAD-like"/>
</dbReference>
<proteinExistence type="inferred from homology"/>
<evidence type="ECO:0000259" key="12">
    <source>
        <dbReference type="SMART" id="SM00829"/>
    </source>
</evidence>
<dbReference type="Gene3D" id="3.40.50.720">
    <property type="entry name" value="NAD(P)-binding Rossmann-like Domain"/>
    <property type="match status" value="1"/>
</dbReference>
<dbReference type="FunFam" id="3.40.50.720:FF:000158">
    <property type="entry name" value="Zinc-binding alcohol dehydrogenase"/>
    <property type="match status" value="1"/>
</dbReference>
<keyword evidence="6 11" id="KW-0862">Zinc</keyword>
<evidence type="ECO:0000256" key="4">
    <source>
        <dbReference type="ARBA" id="ARBA00022553"/>
    </source>
</evidence>
<reference evidence="15" key="2">
    <citation type="submission" date="2020-04" db="EMBL/GenBank/DDBJ databases">
        <authorList>
            <consortium name="NCBI Genome Project"/>
        </authorList>
    </citation>
    <scope>NUCLEOTIDE SEQUENCE</scope>
    <source>
        <strain evidence="15">CBS 781.70</strain>
    </source>
</reference>
<dbReference type="RefSeq" id="XP_033536830.1">
    <property type="nucleotide sequence ID" value="XM_033682749.1"/>
</dbReference>
<comment type="catalytic activity">
    <reaction evidence="10">
        <text>a primary alcohol + NADP(+) = an aldehyde + NADPH + H(+)</text>
        <dbReference type="Rhea" id="RHEA:15937"/>
        <dbReference type="ChEBI" id="CHEBI:15378"/>
        <dbReference type="ChEBI" id="CHEBI:15734"/>
        <dbReference type="ChEBI" id="CHEBI:17478"/>
        <dbReference type="ChEBI" id="CHEBI:57783"/>
        <dbReference type="ChEBI" id="CHEBI:58349"/>
        <dbReference type="EC" id="1.1.1.2"/>
    </reaction>
    <physiologicalReaction direction="left-to-right" evidence="10">
        <dbReference type="Rhea" id="RHEA:15938"/>
    </physiologicalReaction>
    <physiologicalReaction direction="right-to-left" evidence="10">
        <dbReference type="Rhea" id="RHEA:15939"/>
    </physiologicalReaction>
</comment>